<dbReference type="Proteomes" id="UP001064632">
    <property type="component" value="Chromosome"/>
</dbReference>
<dbReference type="InterPro" id="IPR050792">
    <property type="entry name" value="ADP-ribosylglycohydrolase"/>
</dbReference>
<evidence type="ECO:0000313" key="1">
    <source>
        <dbReference type="EMBL" id="UXI68874.1"/>
    </source>
</evidence>
<dbReference type="PANTHER" id="PTHR16222">
    <property type="entry name" value="ADP-RIBOSYLGLYCOHYDROLASE"/>
    <property type="match status" value="1"/>
</dbReference>
<protein>
    <submittedName>
        <fullName evidence="1">ADP-ribosylglycohydrolase family protein</fullName>
    </submittedName>
</protein>
<dbReference type="PANTHER" id="PTHR16222:SF12">
    <property type="entry name" value="ADP-RIBOSYLGLYCOHYDROLASE-RELATED"/>
    <property type="match status" value="1"/>
</dbReference>
<dbReference type="Gene3D" id="1.10.4080.10">
    <property type="entry name" value="ADP-ribosylation/Crystallin J1"/>
    <property type="match status" value="1"/>
</dbReference>
<dbReference type="InterPro" id="IPR005502">
    <property type="entry name" value="Ribosyl_crysJ1"/>
</dbReference>
<dbReference type="SUPFAM" id="SSF101478">
    <property type="entry name" value="ADP-ribosylglycohydrolase"/>
    <property type="match status" value="1"/>
</dbReference>
<organism evidence="1 2">
    <name type="scientific">Tahibacter amnicola</name>
    <dbReference type="NCBI Taxonomy" id="2976241"/>
    <lineage>
        <taxon>Bacteria</taxon>
        <taxon>Pseudomonadati</taxon>
        <taxon>Pseudomonadota</taxon>
        <taxon>Gammaproteobacteria</taxon>
        <taxon>Lysobacterales</taxon>
        <taxon>Rhodanobacteraceae</taxon>
        <taxon>Tahibacter</taxon>
    </lineage>
</organism>
<evidence type="ECO:0000313" key="2">
    <source>
        <dbReference type="Proteomes" id="UP001064632"/>
    </source>
</evidence>
<dbReference type="InterPro" id="IPR036705">
    <property type="entry name" value="Ribosyl_crysJ1_sf"/>
</dbReference>
<gene>
    <name evidence="1" type="ORF">N4264_04245</name>
</gene>
<sequence length="400" mass="43287">MTSSTPYSTIRHWHRRTRTLARKPLRPRTPQGRLQATHGGLRAACVAGKRMGSFRLLLGRVLAREGDLYAAITVCPCRVHADLFGDNDHAMYPLAPHATGETCLLVEIAIGDAYGAGFEFCARERIVQHNTLAAYASHALGSEAGRYTDDTQMSIAVAEVLLSEPAPGSDAFAEAFVRCYRRDPRNGYAKGLQGLLDECADGAALRQRIRPASRRNGAAMRSVPLGLISDKTQLAQTARAQAVVTHDTPEGVTSAHVVALMAHSLLYDGVELADLSAQVKHHTGFQLRNDWAAEVECDAIQTLHAVNTALQRNRRLSDLLRDCVDFGGDVDSVAAIAVGIASLSPEYQSDLPARLVDGLEDGMYGRTFLARFDVELGGRFPALAGCFAPSLVPEGNSIWR</sequence>
<name>A0ABY6BGI7_9GAMM</name>
<dbReference type="EMBL" id="CP104694">
    <property type="protein sequence ID" value="UXI68874.1"/>
    <property type="molecule type" value="Genomic_DNA"/>
</dbReference>
<keyword evidence="2" id="KW-1185">Reference proteome</keyword>
<accession>A0ABY6BGI7</accession>
<reference evidence="1" key="1">
    <citation type="submission" date="2022-09" db="EMBL/GenBank/DDBJ databases">
        <title>Tahibacter sp. nov., isolated from a fresh water.</title>
        <authorList>
            <person name="Baek J.H."/>
            <person name="Lee J.K."/>
            <person name="Kim J.M."/>
            <person name="Jeon C.O."/>
        </authorList>
    </citation>
    <scope>NUCLEOTIDE SEQUENCE</scope>
    <source>
        <strain evidence="1">W38</strain>
    </source>
</reference>
<proteinExistence type="predicted"/>
<dbReference type="Pfam" id="PF03747">
    <property type="entry name" value="ADP_ribosyl_GH"/>
    <property type="match status" value="1"/>
</dbReference>
<dbReference type="RefSeq" id="WP_261695833.1">
    <property type="nucleotide sequence ID" value="NZ_CP104694.1"/>
</dbReference>